<name>A0ABT0YJ91_9BURK</name>
<evidence type="ECO:0000313" key="2">
    <source>
        <dbReference type="EMBL" id="MCM5678765.1"/>
    </source>
</evidence>
<dbReference type="RefSeq" id="WP_251776899.1">
    <property type="nucleotide sequence ID" value="NZ_JAMKFE010000002.1"/>
</dbReference>
<dbReference type="Pfam" id="PF11174">
    <property type="entry name" value="DUF2970"/>
    <property type="match status" value="1"/>
</dbReference>
<dbReference type="Proteomes" id="UP001165541">
    <property type="component" value="Unassembled WGS sequence"/>
</dbReference>
<keyword evidence="1" id="KW-0472">Membrane</keyword>
<feature type="transmembrane region" description="Helical" evidence="1">
    <location>
        <begin position="50"/>
        <end position="75"/>
    </location>
</feature>
<comment type="caution">
    <text evidence="2">The sequence shown here is derived from an EMBL/GenBank/DDBJ whole genome shotgun (WGS) entry which is preliminary data.</text>
</comment>
<evidence type="ECO:0000256" key="1">
    <source>
        <dbReference type="SAM" id="Phobius"/>
    </source>
</evidence>
<keyword evidence="1" id="KW-1133">Transmembrane helix</keyword>
<keyword evidence="1" id="KW-0812">Transmembrane</keyword>
<evidence type="ECO:0000313" key="3">
    <source>
        <dbReference type="Proteomes" id="UP001165541"/>
    </source>
</evidence>
<organism evidence="2 3">
    <name type="scientific">Caldimonas mangrovi</name>
    <dbReference type="NCBI Taxonomy" id="2944811"/>
    <lineage>
        <taxon>Bacteria</taxon>
        <taxon>Pseudomonadati</taxon>
        <taxon>Pseudomonadota</taxon>
        <taxon>Betaproteobacteria</taxon>
        <taxon>Burkholderiales</taxon>
        <taxon>Sphaerotilaceae</taxon>
        <taxon>Caldimonas</taxon>
    </lineage>
</organism>
<proteinExistence type="predicted"/>
<reference evidence="2" key="1">
    <citation type="submission" date="2022-05" db="EMBL/GenBank/DDBJ databases">
        <title>Schlegelella sp. nov., isolated from mangrove soil.</title>
        <authorList>
            <person name="Liu Y."/>
            <person name="Ge X."/>
            <person name="Liu W."/>
        </authorList>
    </citation>
    <scope>NUCLEOTIDE SEQUENCE</scope>
    <source>
        <strain evidence="2">S2-27</strain>
    </source>
</reference>
<keyword evidence="3" id="KW-1185">Reference proteome</keyword>
<sequence length="81" mass="8709">MSGHRPEAELKSVVARKGSFLQTMKAVAWSFFGVRKSSEYEKDVSQLNPVHVIIAGILGAAVFVVVLILLVRWVIGSGVAG</sequence>
<gene>
    <name evidence="2" type="ORF">M8A51_04365</name>
</gene>
<protein>
    <submittedName>
        <fullName evidence="2">DUF2970 domain-containing protein</fullName>
    </submittedName>
</protein>
<dbReference type="InterPro" id="IPR021344">
    <property type="entry name" value="DUF2970"/>
</dbReference>
<accession>A0ABT0YJ91</accession>
<dbReference type="EMBL" id="JAMKFE010000002">
    <property type="protein sequence ID" value="MCM5678765.1"/>
    <property type="molecule type" value="Genomic_DNA"/>
</dbReference>